<dbReference type="InterPro" id="IPR036873">
    <property type="entry name" value="Rhodanese-like_dom_sf"/>
</dbReference>
<evidence type="ECO:0000313" key="5">
    <source>
        <dbReference type="Proteomes" id="UP001157440"/>
    </source>
</evidence>
<protein>
    <recommendedName>
        <fullName evidence="3">Rhodanese domain-containing protein</fullName>
    </recommendedName>
</protein>
<dbReference type="RefSeq" id="WP_238199640.1">
    <property type="nucleotide sequence ID" value="NZ_BPQZ01000043.1"/>
</dbReference>
<dbReference type="Proteomes" id="UP001157440">
    <property type="component" value="Unassembled WGS sequence"/>
</dbReference>
<evidence type="ECO:0000256" key="2">
    <source>
        <dbReference type="SAM" id="MobiDB-lite"/>
    </source>
</evidence>
<sequence length="133" mass="14156">MNDPKPRPSGLRTPGSASRSGSVRRAHTRRVHGGGLRKNARGGHLPGARRVGHADLLTAEGRLRQPQELRAMLESAGFSPGERIVTHCDGGGRAALAALAAVQAGFSRVDTYYPSFSDWAKDESCPIVRDGES</sequence>
<reference evidence="5" key="1">
    <citation type="journal article" date="2019" name="Int. J. Syst. Evol. Microbiol.">
        <title>The Global Catalogue of Microorganisms (GCM) 10K type strain sequencing project: providing services to taxonomists for standard genome sequencing and annotation.</title>
        <authorList>
            <consortium name="The Broad Institute Genomics Platform"/>
            <consortium name="The Broad Institute Genome Sequencing Center for Infectious Disease"/>
            <person name="Wu L."/>
            <person name="Ma J."/>
        </authorList>
    </citation>
    <scope>NUCLEOTIDE SEQUENCE [LARGE SCALE GENOMIC DNA]</scope>
    <source>
        <strain evidence="5">NBRC 103632</strain>
    </source>
</reference>
<dbReference type="SUPFAM" id="SSF52821">
    <property type="entry name" value="Rhodanese/Cell cycle control phosphatase"/>
    <property type="match status" value="1"/>
</dbReference>
<evidence type="ECO:0000313" key="4">
    <source>
        <dbReference type="EMBL" id="GLS73866.1"/>
    </source>
</evidence>
<dbReference type="Gene3D" id="3.40.250.10">
    <property type="entry name" value="Rhodanese-like domain"/>
    <property type="match status" value="1"/>
</dbReference>
<keyword evidence="5" id="KW-1185">Reference proteome</keyword>
<dbReference type="PROSITE" id="PS50206">
    <property type="entry name" value="RHODANESE_3"/>
    <property type="match status" value="1"/>
</dbReference>
<keyword evidence="1" id="KW-0677">Repeat</keyword>
<dbReference type="Pfam" id="PF00581">
    <property type="entry name" value="Rhodanese"/>
    <property type="match status" value="1"/>
</dbReference>
<feature type="domain" description="Rhodanese" evidence="3">
    <location>
        <begin position="41"/>
        <end position="128"/>
    </location>
</feature>
<dbReference type="EMBL" id="BSPL01000032">
    <property type="protein sequence ID" value="GLS73866.1"/>
    <property type="molecule type" value="Genomic_DNA"/>
</dbReference>
<dbReference type="InterPro" id="IPR001763">
    <property type="entry name" value="Rhodanese-like_dom"/>
</dbReference>
<name>A0AA37THA3_9HYPH</name>
<gene>
    <name evidence="4" type="ORF">GCM10007890_58810</name>
</gene>
<feature type="region of interest" description="Disordered" evidence="2">
    <location>
        <begin position="1"/>
        <end position="51"/>
    </location>
</feature>
<dbReference type="PANTHER" id="PTHR43855:SF1">
    <property type="entry name" value="THIOSULFATE SULFURTRANSFERASE"/>
    <property type="match status" value="1"/>
</dbReference>
<proteinExistence type="predicted"/>
<dbReference type="AlphaFoldDB" id="A0AA37THA3"/>
<organism evidence="4 5">
    <name type="scientific">Methylobacterium tardum</name>
    <dbReference type="NCBI Taxonomy" id="374432"/>
    <lineage>
        <taxon>Bacteria</taxon>
        <taxon>Pseudomonadati</taxon>
        <taxon>Pseudomonadota</taxon>
        <taxon>Alphaproteobacteria</taxon>
        <taxon>Hyphomicrobiales</taxon>
        <taxon>Methylobacteriaceae</taxon>
        <taxon>Methylobacterium</taxon>
    </lineage>
</organism>
<evidence type="ECO:0000259" key="3">
    <source>
        <dbReference type="PROSITE" id="PS50206"/>
    </source>
</evidence>
<evidence type="ECO:0000256" key="1">
    <source>
        <dbReference type="ARBA" id="ARBA00022737"/>
    </source>
</evidence>
<dbReference type="PANTHER" id="PTHR43855">
    <property type="entry name" value="THIOSULFATE SULFURTRANSFERASE"/>
    <property type="match status" value="1"/>
</dbReference>
<feature type="compositionally biased region" description="Basic residues" evidence="2">
    <location>
        <begin position="22"/>
        <end position="32"/>
    </location>
</feature>
<comment type="caution">
    <text evidence="4">The sequence shown here is derived from an EMBL/GenBank/DDBJ whole genome shotgun (WGS) entry which is preliminary data.</text>
</comment>
<dbReference type="InterPro" id="IPR051126">
    <property type="entry name" value="Thiosulfate_sulfurtransferase"/>
</dbReference>
<accession>A0AA37THA3</accession>